<protein>
    <recommendedName>
        <fullName evidence="3">Transposase</fullName>
    </recommendedName>
</protein>
<organism evidence="1 2">
    <name type="scientific">Sphingomonas populi</name>
    <dbReference type="NCBI Taxonomy" id="2484750"/>
    <lineage>
        <taxon>Bacteria</taxon>
        <taxon>Pseudomonadati</taxon>
        <taxon>Pseudomonadota</taxon>
        <taxon>Alphaproteobacteria</taxon>
        <taxon>Sphingomonadales</taxon>
        <taxon>Sphingomonadaceae</taxon>
        <taxon>Sphingomonas</taxon>
    </lineage>
</organism>
<dbReference type="EMBL" id="SGIS01000015">
    <property type="protein sequence ID" value="RZF64320.1"/>
    <property type="molecule type" value="Genomic_DNA"/>
</dbReference>
<comment type="caution">
    <text evidence="1">The sequence shown here is derived from an EMBL/GenBank/DDBJ whole genome shotgun (WGS) entry which is preliminary data.</text>
</comment>
<evidence type="ECO:0000313" key="1">
    <source>
        <dbReference type="EMBL" id="RZF64320.1"/>
    </source>
</evidence>
<dbReference type="Proteomes" id="UP000292085">
    <property type="component" value="Unassembled WGS sequence"/>
</dbReference>
<evidence type="ECO:0008006" key="3">
    <source>
        <dbReference type="Google" id="ProtNLM"/>
    </source>
</evidence>
<dbReference type="OrthoDB" id="9798237at2"/>
<sequence>MIPLPYQRVNDIVGCVLLDWGKKHKAFDSNALVAELNDRGAKVVISQHPGRAQKLRIDAAIYAWRHLIENFFCNLKEFSVSPCAAARPTGASKP</sequence>
<accession>A0A4Q6XVE6</accession>
<proteinExistence type="predicted"/>
<gene>
    <name evidence="1" type="ORF">EWE75_11195</name>
</gene>
<keyword evidence="2" id="KW-1185">Reference proteome</keyword>
<name>A0A4Q6XVE6_9SPHN</name>
<dbReference type="RefSeq" id="WP_130157431.1">
    <property type="nucleotide sequence ID" value="NZ_SGIS01000015.1"/>
</dbReference>
<evidence type="ECO:0000313" key="2">
    <source>
        <dbReference type="Proteomes" id="UP000292085"/>
    </source>
</evidence>
<reference evidence="1 2" key="1">
    <citation type="submission" date="2019-02" db="EMBL/GenBank/DDBJ databases">
        <authorList>
            <person name="Li Y."/>
        </authorList>
    </citation>
    <scope>NUCLEOTIDE SEQUENCE [LARGE SCALE GENOMIC DNA]</scope>
    <source>
        <strain evidence="1 2">3-7</strain>
    </source>
</reference>
<dbReference type="AlphaFoldDB" id="A0A4Q6XVE6"/>